<dbReference type="Proteomes" id="UP001140560">
    <property type="component" value="Unassembled WGS sequence"/>
</dbReference>
<keyword evidence="3" id="KW-1185">Reference proteome</keyword>
<dbReference type="GO" id="GO:0016887">
    <property type="term" value="F:ATP hydrolysis activity"/>
    <property type="evidence" value="ECO:0007669"/>
    <property type="project" value="InterPro"/>
</dbReference>
<dbReference type="InterPro" id="IPR003959">
    <property type="entry name" value="ATPase_AAA_core"/>
</dbReference>
<dbReference type="Gene3D" id="3.40.50.300">
    <property type="entry name" value="P-loop containing nucleotide triphosphate hydrolases"/>
    <property type="match status" value="1"/>
</dbReference>
<dbReference type="SUPFAM" id="SSF52540">
    <property type="entry name" value="P-loop containing nucleoside triphosphate hydrolases"/>
    <property type="match status" value="1"/>
</dbReference>
<dbReference type="InterPro" id="IPR003593">
    <property type="entry name" value="AAA+_ATPase"/>
</dbReference>
<dbReference type="Pfam" id="PF00004">
    <property type="entry name" value="AAA"/>
    <property type="match status" value="1"/>
</dbReference>
<evidence type="ECO:0000313" key="2">
    <source>
        <dbReference type="EMBL" id="KAJ4362085.1"/>
    </source>
</evidence>
<reference evidence="2" key="1">
    <citation type="submission" date="2022-10" db="EMBL/GenBank/DDBJ databases">
        <title>Tapping the CABI collections for fungal endophytes: first genome assemblies for Collariella, Neodidymelliopsis, Ascochyta clinopodiicola, Didymella pomorum, Didymosphaeria variabile, Neocosmospora piperis and Neocucurbitaria cava.</title>
        <authorList>
            <person name="Hill R."/>
        </authorList>
    </citation>
    <scope>NUCLEOTIDE SEQUENCE</scope>
    <source>
        <strain evidence="2">IMI 356814</strain>
    </source>
</reference>
<dbReference type="SMART" id="SM00382">
    <property type="entry name" value="AAA"/>
    <property type="match status" value="1"/>
</dbReference>
<accession>A0A9W9CHB3</accession>
<dbReference type="CDD" id="cd19481">
    <property type="entry name" value="RecA-like_protease"/>
    <property type="match status" value="1"/>
</dbReference>
<dbReference type="AlphaFoldDB" id="A0A9W9CHB3"/>
<evidence type="ECO:0000313" key="3">
    <source>
        <dbReference type="Proteomes" id="UP001140560"/>
    </source>
</evidence>
<protein>
    <recommendedName>
        <fullName evidence="1">AAA+ ATPase domain-containing protein</fullName>
    </recommendedName>
</protein>
<dbReference type="GO" id="GO:0005524">
    <property type="term" value="F:ATP binding"/>
    <property type="evidence" value="ECO:0007669"/>
    <property type="project" value="InterPro"/>
</dbReference>
<feature type="domain" description="AAA+ ATPase" evidence="1">
    <location>
        <begin position="114"/>
        <end position="255"/>
    </location>
</feature>
<dbReference type="PANTHER" id="PTHR46411:SF3">
    <property type="entry name" value="AAA+ ATPASE DOMAIN-CONTAINING PROTEIN"/>
    <property type="match status" value="1"/>
</dbReference>
<sequence>MLGLLRYMTEDLTDDYCAIITPRLYGYALQERKWHALNIENITDQRTDASDFQNSKTPFDDLVLPKPHKSILRALISHQTRKFHSDSATSSPEIPEALESLANVSMNLVRGKGKGVIILLHGAPGVGKTSTAECVASQLGRPLFPITCGDLGVDASTVELRLEEYFRLASRWGCVLLLDEADVFLARHSSDQLRRNALVSGKLMIVTVLNNNHAVFLRVLEYYAGVLMLTTNRVGEFDEAFRSRIHISLYYPKLDKDTTFEIWDMNLQLLKRKTKGLIDIDEKGIKEFYEKRWKVTTERKSRR</sequence>
<dbReference type="EMBL" id="JAPEUY010000022">
    <property type="protein sequence ID" value="KAJ4362085.1"/>
    <property type="molecule type" value="Genomic_DNA"/>
</dbReference>
<evidence type="ECO:0000259" key="1">
    <source>
        <dbReference type="SMART" id="SM00382"/>
    </source>
</evidence>
<dbReference type="OrthoDB" id="10042665at2759"/>
<name>A0A9W9CHB3_9PLEO</name>
<proteinExistence type="predicted"/>
<dbReference type="PANTHER" id="PTHR46411">
    <property type="entry name" value="FAMILY ATPASE, PUTATIVE-RELATED"/>
    <property type="match status" value="1"/>
</dbReference>
<organism evidence="2 3">
    <name type="scientific">Neocucurbitaria cava</name>
    <dbReference type="NCBI Taxonomy" id="798079"/>
    <lineage>
        <taxon>Eukaryota</taxon>
        <taxon>Fungi</taxon>
        <taxon>Dikarya</taxon>
        <taxon>Ascomycota</taxon>
        <taxon>Pezizomycotina</taxon>
        <taxon>Dothideomycetes</taxon>
        <taxon>Pleosporomycetidae</taxon>
        <taxon>Pleosporales</taxon>
        <taxon>Pleosporineae</taxon>
        <taxon>Cucurbitariaceae</taxon>
        <taxon>Neocucurbitaria</taxon>
    </lineage>
</organism>
<dbReference type="InterPro" id="IPR027417">
    <property type="entry name" value="P-loop_NTPase"/>
</dbReference>
<comment type="caution">
    <text evidence="2">The sequence shown here is derived from an EMBL/GenBank/DDBJ whole genome shotgun (WGS) entry which is preliminary data.</text>
</comment>
<gene>
    <name evidence="2" type="ORF">N0V83_011027</name>
</gene>